<feature type="non-terminal residue" evidence="1">
    <location>
        <position position="73"/>
    </location>
</feature>
<protein>
    <submittedName>
        <fullName evidence="1">Uncharacterized protein</fullName>
    </submittedName>
</protein>
<evidence type="ECO:0000313" key="1">
    <source>
        <dbReference type="EMBL" id="GAH55880.1"/>
    </source>
</evidence>
<reference evidence="1" key="1">
    <citation type="journal article" date="2014" name="Front. Microbiol.">
        <title>High frequency of phylogenetically diverse reductive dehalogenase-homologous genes in deep subseafloor sedimentary metagenomes.</title>
        <authorList>
            <person name="Kawai M."/>
            <person name="Futagami T."/>
            <person name="Toyoda A."/>
            <person name="Takaki Y."/>
            <person name="Nishi S."/>
            <person name="Hori S."/>
            <person name="Arai W."/>
            <person name="Tsubouchi T."/>
            <person name="Morono Y."/>
            <person name="Uchiyama I."/>
            <person name="Ito T."/>
            <person name="Fujiyama A."/>
            <person name="Inagaki F."/>
            <person name="Takami H."/>
        </authorList>
    </citation>
    <scope>NUCLEOTIDE SEQUENCE</scope>
    <source>
        <strain evidence="1">Expedition CK06-06</strain>
    </source>
</reference>
<proteinExistence type="predicted"/>
<accession>X1HFN8</accession>
<feature type="non-terminal residue" evidence="1">
    <location>
        <position position="1"/>
    </location>
</feature>
<sequence>AEWNRYKLTFVTWFQDTALQPDSAKEVWQGGMIDFSVFGIEEVPAEDVSLQKVNVAPNPCVDGTKFSFNLPTG</sequence>
<gene>
    <name evidence="1" type="ORF">S03H2_26915</name>
</gene>
<organism evidence="1">
    <name type="scientific">marine sediment metagenome</name>
    <dbReference type="NCBI Taxonomy" id="412755"/>
    <lineage>
        <taxon>unclassified sequences</taxon>
        <taxon>metagenomes</taxon>
        <taxon>ecological metagenomes</taxon>
    </lineage>
</organism>
<dbReference type="EMBL" id="BARU01015839">
    <property type="protein sequence ID" value="GAH55880.1"/>
    <property type="molecule type" value="Genomic_DNA"/>
</dbReference>
<dbReference type="AlphaFoldDB" id="X1HFN8"/>
<comment type="caution">
    <text evidence="1">The sequence shown here is derived from an EMBL/GenBank/DDBJ whole genome shotgun (WGS) entry which is preliminary data.</text>
</comment>
<name>X1HFN8_9ZZZZ</name>